<protein>
    <submittedName>
        <fullName evidence="3">Uncharacterized protein</fullName>
    </submittedName>
</protein>
<gene>
    <name evidence="3" type="ORF">ODALV1_LOCUS27152</name>
</gene>
<dbReference type="EMBL" id="CAXLJM020000120">
    <property type="protein sequence ID" value="CAL8137946.1"/>
    <property type="molecule type" value="Genomic_DNA"/>
</dbReference>
<evidence type="ECO:0000313" key="3">
    <source>
        <dbReference type="EMBL" id="CAL8137946.1"/>
    </source>
</evidence>
<evidence type="ECO:0000256" key="1">
    <source>
        <dbReference type="SAM" id="MobiDB-lite"/>
    </source>
</evidence>
<evidence type="ECO:0000313" key="4">
    <source>
        <dbReference type="Proteomes" id="UP001642540"/>
    </source>
</evidence>
<comment type="caution">
    <text evidence="3">The sequence shown here is derived from an EMBL/GenBank/DDBJ whole genome shotgun (WGS) entry which is preliminary data.</text>
</comment>
<accession>A0ABP1RXG0</accession>
<feature type="signal peptide" evidence="2">
    <location>
        <begin position="1"/>
        <end position="32"/>
    </location>
</feature>
<organism evidence="3 4">
    <name type="scientific">Orchesella dallaii</name>
    <dbReference type="NCBI Taxonomy" id="48710"/>
    <lineage>
        <taxon>Eukaryota</taxon>
        <taxon>Metazoa</taxon>
        <taxon>Ecdysozoa</taxon>
        <taxon>Arthropoda</taxon>
        <taxon>Hexapoda</taxon>
        <taxon>Collembola</taxon>
        <taxon>Entomobryomorpha</taxon>
        <taxon>Entomobryoidea</taxon>
        <taxon>Orchesellidae</taxon>
        <taxon>Orchesellinae</taxon>
        <taxon>Orchesella</taxon>
    </lineage>
</organism>
<dbReference type="Proteomes" id="UP001642540">
    <property type="component" value="Unassembled WGS sequence"/>
</dbReference>
<sequence>MKHNHGADTLTRITVMGLTVLLLWGEVSRVEGGCSRFGHSCFGAHGKRADLPAGYNGNVDPMMLVEPGASSQVVAGAAVPSDAVQEGYYPNLLPLSSASNNRMSPYLLEWILSAHRGDSNRQAANPSADDMQTAYRRK</sequence>
<evidence type="ECO:0000256" key="2">
    <source>
        <dbReference type="SAM" id="SignalP"/>
    </source>
</evidence>
<feature type="chain" id="PRO_5045987163" evidence="2">
    <location>
        <begin position="33"/>
        <end position="138"/>
    </location>
</feature>
<reference evidence="3 4" key="1">
    <citation type="submission" date="2024-08" db="EMBL/GenBank/DDBJ databases">
        <authorList>
            <person name="Cucini C."/>
            <person name="Frati F."/>
        </authorList>
    </citation>
    <scope>NUCLEOTIDE SEQUENCE [LARGE SCALE GENOMIC DNA]</scope>
</reference>
<proteinExistence type="predicted"/>
<keyword evidence="2" id="KW-0732">Signal</keyword>
<feature type="region of interest" description="Disordered" evidence="1">
    <location>
        <begin position="119"/>
        <end position="138"/>
    </location>
</feature>
<name>A0ABP1RXG0_9HEXA</name>
<keyword evidence="4" id="KW-1185">Reference proteome</keyword>